<accession>A0A9R0VH84</accession>
<evidence type="ECO:0000313" key="2">
    <source>
        <dbReference type="EMBL" id="VAH58331.1"/>
    </source>
</evidence>
<proteinExistence type="predicted"/>
<sequence>MTFTGSGDGQSGSMRAHFVLVPMLAQGHTIPITDMARLLAEHGAHVSFITTPVNASSGSSHRRLAKEGERGDLSRSADDAGAVERG</sequence>
<evidence type="ECO:0000256" key="1">
    <source>
        <dbReference type="SAM" id="MobiDB-lite"/>
    </source>
</evidence>
<organism evidence="2 3">
    <name type="scientific">Triticum turgidum subsp. durum</name>
    <name type="common">Durum wheat</name>
    <name type="synonym">Triticum durum</name>
    <dbReference type="NCBI Taxonomy" id="4567"/>
    <lineage>
        <taxon>Eukaryota</taxon>
        <taxon>Viridiplantae</taxon>
        <taxon>Streptophyta</taxon>
        <taxon>Embryophyta</taxon>
        <taxon>Tracheophyta</taxon>
        <taxon>Spermatophyta</taxon>
        <taxon>Magnoliopsida</taxon>
        <taxon>Liliopsida</taxon>
        <taxon>Poales</taxon>
        <taxon>Poaceae</taxon>
        <taxon>BOP clade</taxon>
        <taxon>Pooideae</taxon>
        <taxon>Triticodae</taxon>
        <taxon>Triticeae</taxon>
        <taxon>Triticinae</taxon>
        <taxon>Triticum</taxon>
    </lineage>
</organism>
<feature type="region of interest" description="Disordered" evidence="1">
    <location>
        <begin position="53"/>
        <end position="86"/>
    </location>
</feature>
<keyword evidence="3" id="KW-1185">Reference proteome</keyword>
<feature type="compositionally biased region" description="Basic and acidic residues" evidence="1">
    <location>
        <begin position="65"/>
        <end position="86"/>
    </location>
</feature>
<dbReference type="Proteomes" id="UP000324705">
    <property type="component" value="Chromosome 3A"/>
</dbReference>
<reference evidence="2 3" key="1">
    <citation type="submission" date="2017-09" db="EMBL/GenBank/DDBJ databases">
        <authorList>
            <consortium name="International Durum Wheat Genome Sequencing Consortium (IDWGSC)"/>
            <person name="Milanesi L."/>
        </authorList>
    </citation>
    <scope>NUCLEOTIDE SEQUENCE [LARGE SCALE GENOMIC DNA]</scope>
    <source>
        <strain evidence="3">cv. Svevo</strain>
    </source>
</reference>
<dbReference type="Gramene" id="TRITD3Av1G043320.1">
    <property type="protein sequence ID" value="TRITD3Av1G043320.1"/>
    <property type="gene ID" value="TRITD3Av1G043320"/>
</dbReference>
<evidence type="ECO:0000313" key="3">
    <source>
        <dbReference type="Proteomes" id="UP000324705"/>
    </source>
</evidence>
<name>A0A9R0VH84_TRITD</name>
<dbReference type="SUPFAM" id="SSF53756">
    <property type="entry name" value="UDP-Glycosyltransferase/glycogen phosphorylase"/>
    <property type="match status" value="1"/>
</dbReference>
<gene>
    <name evidence="2" type="ORF">TRITD_3Av1G043320</name>
</gene>
<dbReference type="AlphaFoldDB" id="A0A9R0VH84"/>
<dbReference type="Gene3D" id="3.40.50.2000">
    <property type="entry name" value="Glycogen Phosphorylase B"/>
    <property type="match status" value="1"/>
</dbReference>
<protein>
    <recommendedName>
        <fullName evidence="4">Glycosyltransferase</fullName>
    </recommendedName>
</protein>
<evidence type="ECO:0008006" key="4">
    <source>
        <dbReference type="Google" id="ProtNLM"/>
    </source>
</evidence>
<dbReference type="EMBL" id="LT934115">
    <property type="protein sequence ID" value="VAH58331.1"/>
    <property type="molecule type" value="Genomic_DNA"/>
</dbReference>